<dbReference type="SMART" id="SM00062">
    <property type="entry name" value="PBPb"/>
    <property type="match status" value="1"/>
</dbReference>
<organism evidence="7 8">
    <name type="scientific">Bradyrhizobium agreste</name>
    <dbReference type="NCBI Taxonomy" id="2751811"/>
    <lineage>
        <taxon>Bacteria</taxon>
        <taxon>Pseudomonadati</taxon>
        <taxon>Pseudomonadota</taxon>
        <taxon>Alphaproteobacteria</taxon>
        <taxon>Hyphomicrobiales</taxon>
        <taxon>Nitrobacteraceae</taxon>
        <taxon>Bradyrhizobium</taxon>
    </lineage>
</organism>
<evidence type="ECO:0000256" key="3">
    <source>
        <dbReference type="ARBA" id="ARBA00022448"/>
    </source>
</evidence>
<feature type="chain" id="PRO_5046463144" evidence="5">
    <location>
        <begin position="25"/>
        <end position="317"/>
    </location>
</feature>
<dbReference type="Proteomes" id="UP000807370">
    <property type="component" value="Unassembled WGS sequence"/>
</dbReference>
<reference evidence="7 8" key="1">
    <citation type="submission" date="2020-07" db="EMBL/GenBank/DDBJ databases">
        <title>Bradyrhizobium diversity isolated from nodules of indigenous legumes of Western Australia.</title>
        <authorList>
            <person name="Klepa M.S."/>
        </authorList>
    </citation>
    <scope>NUCLEOTIDE SEQUENCE [LARGE SCALE GENOMIC DNA]</scope>
    <source>
        <strain evidence="7 8">CNPSo 4010</strain>
    </source>
</reference>
<feature type="signal peptide" evidence="5">
    <location>
        <begin position="1"/>
        <end position="24"/>
    </location>
</feature>
<evidence type="ECO:0000259" key="6">
    <source>
        <dbReference type="SMART" id="SM00062"/>
    </source>
</evidence>
<dbReference type="InterPro" id="IPR010067">
    <property type="entry name" value="ABC_SsuA_sub-bd"/>
</dbReference>
<comment type="subcellular location">
    <subcellularLocation>
        <location evidence="1">Periplasm</location>
    </subcellularLocation>
</comment>
<keyword evidence="8" id="KW-1185">Reference proteome</keyword>
<dbReference type="PANTHER" id="PTHR30024">
    <property type="entry name" value="ALIPHATIC SULFONATES-BINDING PROTEIN-RELATED"/>
    <property type="match status" value="1"/>
</dbReference>
<keyword evidence="3" id="KW-0813">Transport</keyword>
<comment type="similarity">
    <text evidence="2">Belongs to the bacterial solute-binding protein SsuA/TauA family.</text>
</comment>
<comment type="caution">
    <text evidence="7">The sequence shown here is derived from an EMBL/GenBank/DDBJ whole genome shotgun (WGS) entry which is preliminary data.</text>
</comment>
<dbReference type="EMBL" id="JACCHP010000007">
    <property type="protein sequence ID" value="MBH5398686.1"/>
    <property type="molecule type" value="Genomic_DNA"/>
</dbReference>
<dbReference type="InterPro" id="IPR015168">
    <property type="entry name" value="SsuA/THI5"/>
</dbReference>
<protein>
    <submittedName>
        <fullName evidence="7">Aliphatic sulfonate ABC transporter substrate-binding protein</fullName>
    </submittedName>
</protein>
<evidence type="ECO:0000256" key="2">
    <source>
        <dbReference type="ARBA" id="ARBA00010742"/>
    </source>
</evidence>
<evidence type="ECO:0000256" key="4">
    <source>
        <dbReference type="ARBA" id="ARBA00022729"/>
    </source>
</evidence>
<dbReference type="InterPro" id="IPR001638">
    <property type="entry name" value="Solute-binding_3/MltF_N"/>
</dbReference>
<name>A0ABS0PN90_9BRAD</name>
<gene>
    <name evidence="7" type="ORF">HZZ13_12920</name>
</gene>
<accession>A0ABS0PN90</accession>
<dbReference type="Pfam" id="PF09084">
    <property type="entry name" value="NMT1"/>
    <property type="match status" value="1"/>
</dbReference>
<dbReference type="RefSeq" id="WP_197959964.1">
    <property type="nucleotide sequence ID" value="NZ_JACCHP010000007.1"/>
</dbReference>
<feature type="domain" description="Solute-binding protein family 3/N-terminal" evidence="6">
    <location>
        <begin position="30"/>
        <end position="251"/>
    </location>
</feature>
<evidence type="ECO:0000256" key="5">
    <source>
        <dbReference type="SAM" id="SignalP"/>
    </source>
</evidence>
<dbReference type="PANTHER" id="PTHR30024:SF42">
    <property type="entry name" value="ALIPHATIC SULFONATES-BINDING PROTEIN-RELATED"/>
    <property type="match status" value="1"/>
</dbReference>
<dbReference type="NCBIfam" id="TIGR01728">
    <property type="entry name" value="SsuA_fam"/>
    <property type="match status" value="1"/>
</dbReference>
<dbReference type="SUPFAM" id="SSF53850">
    <property type="entry name" value="Periplasmic binding protein-like II"/>
    <property type="match status" value="1"/>
</dbReference>
<proteinExistence type="inferred from homology"/>
<keyword evidence="4 5" id="KW-0732">Signal</keyword>
<dbReference type="Gene3D" id="3.40.190.10">
    <property type="entry name" value="Periplasmic binding protein-like II"/>
    <property type="match status" value="2"/>
</dbReference>
<evidence type="ECO:0000256" key="1">
    <source>
        <dbReference type="ARBA" id="ARBA00004418"/>
    </source>
</evidence>
<evidence type="ECO:0000313" key="8">
    <source>
        <dbReference type="Proteomes" id="UP000807370"/>
    </source>
</evidence>
<sequence length="317" mass="34026">MITRRHIIAGALLLASAAGSPVRAEDKPAEIRIGTQKGGFFPAVRQRYTIENAFKPLGIEIKWIDFQFGPPLLEAINVGSVDFGFVGDSPPIFAQAGGARIRYVAAVKSEGNTQAIIVPRDSAIRTLADLKGKRVAFGKGSSAHNLLVAALEKAGLSWSDITPAPLAPADATAAFIKGSVDAWSIWDPYLALAELKERARVIAFDKDVHKPNAFYIAGSDFVDRYPSLVAKLNAAFASEGGWANGHHEEVAKAQAEATGVDIEAVRRFVDRSNFSVVPIDGEVVRSQQAVADRFAKLGLIPKPVSVSDIVWRWTPGS</sequence>
<evidence type="ECO:0000313" key="7">
    <source>
        <dbReference type="EMBL" id="MBH5398686.1"/>
    </source>
</evidence>